<sequence>MAAGPAPPARVGSGGRPGRAVRDALVRNRPGITHGVDMSPPPFSPRSSAPPSVDMLLPSLPSIIDGLPTRTTGRLARDCVGTVYDEQDFLDIPSNILQAIVALEPQTPGRSWGGEDFFSWQGNDMAKCRSTEIQPLLCRSGAAFFVPHQCYTPSNV</sequence>
<protein>
    <submittedName>
        <fullName evidence="2">Uncharacterized protein</fullName>
    </submittedName>
</protein>
<reference evidence="3" key="1">
    <citation type="submission" date="2011-03" db="EMBL/GenBank/DDBJ databases">
        <authorList>
            <person name="Voget S."/>
            <person name="Streit W.R."/>
            <person name="Jaeger K.E."/>
            <person name="Daniel R."/>
        </authorList>
    </citation>
    <scope>NUCLEOTIDE SEQUENCE [LARGE SCALE GENOMIC DNA]</scope>
    <source>
        <strain evidence="3">PG1</strain>
    </source>
</reference>
<dbReference type="EMBL" id="CP002580">
    <property type="protein sequence ID" value="AJK45436.1"/>
    <property type="molecule type" value="Genomic_DNA"/>
</dbReference>
<keyword evidence="3" id="KW-1185">Reference proteome</keyword>
<feature type="region of interest" description="Disordered" evidence="1">
    <location>
        <begin position="1"/>
        <end position="54"/>
    </location>
</feature>
<dbReference type="KEGG" id="bgp:BGL_1c09070"/>
<gene>
    <name evidence="2" type="ORF">BGL_1c09070</name>
</gene>
<evidence type="ECO:0000256" key="1">
    <source>
        <dbReference type="SAM" id="MobiDB-lite"/>
    </source>
</evidence>
<evidence type="ECO:0000313" key="2">
    <source>
        <dbReference type="EMBL" id="AJK45436.1"/>
    </source>
</evidence>
<dbReference type="AlphaFoldDB" id="A0A0B6RZN4"/>
<reference evidence="2 3" key="2">
    <citation type="journal article" date="2016" name="Appl. Microbiol. Biotechnol.">
        <title>Mutations improving production and secretion of extracellular lipase by Burkholderia glumae PG1.</title>
        <authorList>
            <person name="Knapp A."/>
            <person name="Voget S."/>
            <person name="Gao R."/>
            <person name="Zaburannyi N."/>
            <person name="Krysciak D."/>
            <person name="Breuer M."/>
            <person name="Hauer B."/>
            <person name="Streit W.R."/>
            <person name="Muller R."/>
            <person name="Daniel R."/>
            <person name="Jaeger K.E."/>
        </authorList>
    </citation>
    <scope>NUCLEOTIDE SEQUENCE [LARGE SCALE GENOMIC DNA]</scope>
    <source>
        <strain evidence="2 3">PG1</strain>
    </source>
</reference>
<proteinExistence type="predicted"/>
<organism evidence="2 3">
    <name type="scientific">Burkholderia plantarii</name>
    <dbReference type="NCBI Taxonomy" id="41899"/>
    <lineage>
        <taxon>Bacteria</taxon>
        <taxon>Pseudomonadati</taxon>
        <taxon>Pseudomonadota</taxon>
        <taxon>Betaproteobacteria</taxon>
        <taxon>Burkholderiales</taxon>
        <taxon>Burkholderiaceae</taxon>
        <taxon>Burkholderia</taxon>
    </lineage>
</organism>
<name>A0A0B6RZN4_BURPL</name>
<evidence type="ECO:0000313" key="3">
    <source>
        <dbReference type="Proteomes" id="UP000031838"/>
    </source>
</evidence>
<dbReference type="HOGENOM" id="CLU_1683284_0_0_4"/>
<accession>A0A0B6RZN4</accession>
<dbReference type="Proteomes" id="UP000031838">
    <property type="component" value="Chromosome 1"/>
</dbReference>